<evidence type="ECO:0000256" key="1">
    <source>
        <dbReference type="ARBA" id="ARBA00005532"/>
    </source>
</evidence>
<dbReference type="InterPro" id="IPR018101">
    <property type="entry name" value="Transl_elong_Ts_CS"/>
</dbReference>
<dbReference type="PROSITE" id="PS01127">
    <property type="entry name" value="EF_TS_2"/>
    <property type="match status" value="1"/>
</dbReference>
<sequence length="217" mass="24252">MAVNASAVKELREKTGAGMLDCKKALEEANGDLTKAAELLREKGLAAAAKKSDRIATEGVVESYIHAGGRIGVLVEINCETDFVAKTDNFKDFARDVAMQIAATAPKYVRREEVSQEEIEKEKEILKAQALNEGKPEKIVEKMVEGRIGKYYEEYCLMEQSFIKDPDKTIETLLKEKIATIGENISIRRFARFELGEGLEKKEDNFVEEVMAQANLK</sequence>
<feature type="domain" description="Translation elongation factor EFTs/EF1B dimerisation" evidence="9">
    <location>
        <begin position="34"/>
        <end position="197"/>
    </location>
</feature>
<evidence type="ECO:0000313" key="13">
    <source>
        <dbReference type="Proteomes" id="UP001527090"/>
    </source>
</evidence>
<dbReference type="Gene3D" id="1.10.286.20">
    <property type="match status" value="1"/>
</dbReference>
<dbReference type="Proteomes" id="UP000304148">
    <property type="component" value="Chromosome"/>
</dbReference>
<dbReference type="FunFam" id="1.10.286.20:FF:000001">
    <property type="entry name" value="Elongation factor Ts"/>
    <property type="match status" value="1"/>
</dbReference>
<dbReference type="InterPro" id="IPR001816">
    <property type="entry name" value="Transl_elong_EFTs/EF1B"/>
</dbReference>
<comment type="function">
    <text evidence="5 6 7">Associates with the EF-Tu.GDP complex and induces the exchange of GDP to GTP. It remains bound to the aminoacyl-tRNA.EF-Tu.GTP complex up to the GTP hydrolysis stage on the ribosome.</text>
</comment>
<keyword evidence="13" id="KW-1185">Reference proteome</keyword>
<dbReference type="Pfam" id="PF00889">
    <property type="entry name" value="EF_TS"/>
    <property type="match status" value="1"/>
</dbReference>
<evidence type="ECO:0000256" key="5">
    <source>
        <dbReference type="ARBA" id="ARBA00025453"/>
    </source>
</evidence>
<dbReference type="HAMAP" id="MF_00050">
    <property type="entry name" value="EF_Ts"/>
    <property type="match status" value="1"/>
</dbReference>
<name>A0A383R8B7_PAEAL</name>
<dbReference type="CDD" id="cd14275">
    <property type="entry name" value="UBA_EF-Ts"/>
    <property type="match status" value="1"/>
</dbReference>
<protein>
    <recommendedName>
        <fullName evidence="2 6">Elongation factor Ts</fullName>
        <shortName evidence="6">EF-Ts</shortName>
    </recommendedName>
</protein>
<evidence type="ECO:0000256" key="6">
    <source>
        <dbReference type="HAMAP-Rule" id="MF_00050"/>
    </source>
</evidence>
<organism evidence="11 12">
    <name type="scientific">Paenibacillus alvei</name>
    <name type="common">Bacillus alvei</name>
    <dbReference type="NCBI Taxonomy" id="44250"/>
    <lineage>
        <taxon>Bacteria</taxon>
        <taxon>Bacillati</taxon>
        <taxon>Bacillota</taxon>
        <taxon>Bacilli</taxon>
        <taxon>Bacillales</taxon>
        <taxon>Paenibacillaceae</taxon>
        <taxon>Paenibacillus</taxon>
    </lineage>
</organism>
<feature type="region of interest" description="Involved in Mg(2+) ion dislocation from EF-Tu" evidence="6">
    <location>
        <begin position="81"/>
        <end position="84"/>
    </location>
</feature>
<dbReference type="PANTHER" id="PTHR11741">
    <property type="entry name" value="ELONGATION FACTOR TS"/>
    <property type="match status" value="1"/>
</dbReference>
<evidence type="ECO:0000313" key="11">
    <source>
        <dbReference type="EMBL" id="SYX82832.1"/>
    </source>
</evidence>
<dbReference type="Gene3D" id="1.10.8.10">
    <property type="entry name" value="DNA helicase RuvA subunit, C-terminal domain"/>
    <property type="match status" value="1"/>
</dbReference>
<evidence type="ECO:0000313" key="12">
    <source>
        <dbReference type="Proteomes" id="UP000304148"/>
    </source>
</evidence>
<dbReference type="FunFam" id="1.10.8.10:FF:000001">
    <property type="entry name" value="Elongation factor Ts"/>
    <property type="match status" value="1"/>
</dbReference>
<dbReference type="RefSeq" id="WP_021256524.1">
    <property type="nucleotide sequence ID" value="NZ_JAMDLY010000014.1"/>
</dbReference>
<gene>
    <name evidence="6 11" type="primary">tsf</name>
    <name evidence="10" type="ORF">M5X04_18065</name>
    <name evidence="11" type="ORF">PBLR_11254</name>
</gene>
<dbReference type="EMBL" id="LS992241">
    <property type="protein sequence ID" value="SYX82832.1"/>
    <property type="molecule type" value="Genomic_DNA"/>
</dbReference>
<keyword evidence="4 6" id="KW-0648">Protein biosynthesis</keyword>
<comment type="subcellular location">
    <subcellularLocation>
        <location evidence="6 8">Cytoplasm</location>
    </subcellularLocation>
</comment>
<dbReference type="Proteomes" id="UP001527090">
    <property type="component" value="Unassembled WGS sequence"/>
</dbReference>
<dbReference type="PROSITE" id="PS01126">
    <property type="entry name" value="EF_TS_1"/>
    <property type="match status" value="1"/>
</dbReference>
<dbReference type="Gene3D" id="3.30.479.20">
    <property type="entry name" value="Elongation factor Ts, dimerisation domain"/>
    <property type="match status" value="1"/>
</dbReference>
<accession>A0A383R8B7</accession>
<evidence type="ECO:0000256" key="3">
    <source>
        <dbReference type="ARBA" id="ARBA00022768"/>
    </source>
</evidence>
<evidence type="ECO:0000256" key="7">
    <source>
        <dbReference type="RuleBase" id="RU000642"/>
    </source>
</evidence>
<dbReference type="SUPFAM" id="SSF54713">
    <property type="entry name" value="Elongation factor Ts (EF-Ts), dimerisation domain"/>
    <property type="match status" value="1"/>
</dbReference>
<keyword evidence="6" id="KW-0963">Cytoplasm</keyword>
<evidence type="ECO:0000256" key="8">
    <source>
        <dbReference type="RuleBase" id="RU000643"/>
    </source>
</evidence>
<keyword evidence="3 6" id="KW-0251">Elongation factor</keyword>
<evidence type="ECO:0000259" key="9">
    <source>
        <dbReference type="Pfam" id="PF00889"/>
    </source>
</evidence>
<evidence type="ECO:0000313" key="10">
    <source>
        <dbReference type="EMBL" id="MCY9531216.1"/>
    </source>
</evidence>
<dbReference type="GO" id="GO:0003746">
    <property type="term" value="F:translation elongation factor activity"/>
    <property type="evidence" value="ECO:0007669"/>
    <property type="project" value="UniProtKB-UniRule"/>
</dbReference>
<reference evidence="10 13" key="3">
    <citation type="submission" date="2022-05" db="EMBL/GenBank/DDBJ databases">
        <title>Genome Sequencing of Bee-Associated Microbes.</title>
        <authorList>
            <person name="Dunlap C."/>
        </authorList>
    </citation>
    <scope>NUCLEOTIDE SEQUENCE [LARGE SCALE GENOMIC DNA]</scope>
    <source>
        <strain evidence="10 13">NRRL NRS-750</strain>
    </source>
</reference>
<dbReference type="SUPFAM" id="SSF46934">
    <property type="entry name" value="UBA-like"/>
    <property type="match status" value="1"/>
</dbReference>
<dbReference type="InterPro" id="IPR009060">
    <property type="entry name" value="UBA-like_sf"/>
</dbReference>
<dbReference type="AlphaFoldDB" id="A0A383R8B7"/>
<evidence type="ECO:0000256" key="4">
    <source>
        <dbReference type="ARBA" id="ARBA00022917"/>
    </source>
</evidence>
<reference evidence="12" key="1">
    <citation type="submission" date="2018-08" db="EMBL/GenBank/DDBJ databases">
        <authorList>
            <person name="Chevrot R."/>
        </authorList>
    </citation>
    <scope>NUCLEOTIDE SEQUENCE [LARGE SCALE GENOMIC DNA]</scope>
</reference>
<comment type="similarity">
    <text evidence="1 6 7">Belongs to the EF-Ts family.</text>
</comment>
<dbReference type="NCBIfam" id="TIGR00116">
    <property type="entry name" value="tsf"/>
    <property type="match status" value="2"/>
</dbReference>
<dbReference type="GO" id="GO:0005737">
    <property type="term" value="C:cytoplasm"/>
    <property type="evidence" value="ECO:0007669"/>
    <property type="project" value="UniProtKB-SubCell"/>
</dbReference>
<evidence type="ECO:0000256" key="2">
    <source>
        <dbReference type="ARBA" id="ARBA00016956"/>
    </source>
</evidence>
<reference evidence="11" key="2">
    <citation type="submission" date="2018-08" db="EMBL/GenBank/DDBJ databases">
        <authorList>
            <person name="Ferrada E.E."/>
            <person name="Latorre B.A."/>
        </authorList>
    </citation>
    <scope>NUCLEOTIDE SEQUENCE</scope>
    <source>
        <strain evidence="11">Paenibacillus B-LR1</strain>
    </source>
</reference>
<dbReference type="PANTHER" id="PTHR11741:SF0">
    <property type="entry name" value="ELONGATION FACTOR TS, MITOCHONDRIAL"/>
    <property type="match status" value="1"/>
</dbReference>
<dbReference type="InterPro" id="IPR014039">
    <property type="entry name" value="Transl_elong_EFTs/EF1B_dimer"/>
</dbReference>
<dbReference type="EMBL" id="JAMDLY010000014">
    <property type="protein sequence ID" value="MCY9531216.1"/>
    <property type="molecule type" value="Genomic_DNA"/>
</dbReference>
<dbReference type="InterPro" id="IPR036402">
    <property type="entry name" value="EF-Ts_dimer_sf"/>
</dbReference>
<proteinExistence type="inferred from homology"/>